<dbReference type="AlphaFoldDB" id="A0AAV0TX78"/>
<gene>
    <name evidence="8" type="ORF">PFR002_LOCUS5549</name>
</gene>
<dbReference type="Pfam" id="PF17917">
    <property type="entry name" value="RT_RNaseH"/>
    <property type="match status" value="1"/>
</dbReference>
<accession>A0AAV0TX78</accession>
<comment type="caution">
    <text evidence="8">The sequence shown here is derived from an EMBL/GenBank/DDBJ whole genome shotgun (WGS) entry which is preliminary data.</text>
</comment>
<dbReference type="GO" id="GO:0003964">
    <property type="term" value="F:RNA-directed DNA polymerase activity"/>
    <property type="evidence" value="ECO:0007669"/>
    <property type="project" value="UniProtKB-KW"/>
</dbReference>
<keyword evidence="6" id="KW-0695">RNA-directed DNA polymerase</keyword>
<dbReference type="InterPro" id="IPR041373">
    <property type="entry name" value="RT_RNaseH"/>
</dbReference>
<feature type="domain" description="Integrase catalytic" evidence="7">
    <location>
        <begin position="243"/>
        <end position="341"/>
    </location>
</feature>
<dbReference type="FunFam" id="1.10.340.70:FF:000001">
    <property type="entry name" value="Retrovirus-related Pol polyprotein from transposon gypsy-like Protein"/>
    <property type="match status" value="1"/>
</dbReference>
<dbReference type="InterPro" id="IPR041588">
    <property type="entry name" value="Integrase_H2C2"/>
</dbReference>
<evidence type="ECO:0000256" key="4">
    <source>
        <dbReference type="ARBA" id="ARBA00022759"/>
    </source>
</evidence>
<dbReference type="GO" id="GO:0003676">
    <property type="term" value="F:nucleic acid binding"/>
    <property type="evidence" value="ECO:0007669"/>
    <property type="project" value="InterPro"/>
</dbReference>
<dbReference type="SUPFAM" id="SSF53098">
    <property type="entry name" value="Ribonuclease H-like"/>
    <property type="match status" value="1"/>
</dbReference>
<protein>
    <recommendedName>
        <fullName evidence="7">Integrase catalytic domain-containing protein</fullName>
    </recommendedName>
</protein>
<dbReference type="PROSITE" id="PS50994">
    <property type="entry name" value="INTEGRASE"/>
    <property type="match status" value="1"/>
</dbReference>
<sequence>MRYALIKFRVHLLDERTFALYTDHASLRTAMKSPHLSQRMARWLSFFSEYNFVVHYKPGKTNILADALSRRPDYDPRTALSRQATDDEDDDDRCAMCVSLNLTRVTPEPCLFDEIFAAYKGDSDYADIIEYLRAPSDAALGALSRTKRDHIHRYSLDGDLLLYRIDQFDAPRTVIANDMDLRARIIHEYHDAPAGGHLGLEKTFAAVSRDFFWHHMYKWVRNWIRTCEICQRVKPPPSSQAPLRSLPIASEAWRSVSMDFIFGLASDSQARTGIVVFADRFSNMTHLVPVHAKITAAETAAHFIDAVFRHHGLPENIVSDRDPRLRPHFKRHFSSSSGQYC</sequence>
<dbReference type="PANTHER" id="PTHR37984:SF5">
    <property type="entry name" value="PROTEIN NYNRIN-LIKE"/>
    <property type="match status" value="1"/>
</dbReference>
<reference evidence="8" key="1">
    <citation type="submission" date="2022-12" db="EMBL/GenBank/DDBJ databases">
        <authorList>
            <person name="Webb A."/>
        </authorList>
    </citation>
    <scope>NUCLEOTIDE SEQUENCE</scope>
    <source>
        <strain evidence="8">Pf2</strain>
    </source>
</reference>
<dbReference type="InterPro" id="IPR001584">
    <property type="entry name" value="Integrase_cat-core"/>
</dbReference>
<evidence type="ECO:0000256" key="6">
    <source>
        <dbReference type="ARBA" id="ARBA00022918"/>
    </source>
</evidence>
<keyword evidence="5" id="KW-0378">Hydrolase</keyword>
<keyword evidence="1" id="KW-0808">Transferase</keyword>
<evidence type="ECO:0000259" key="7">
    <source>
        <dbReference type="PROSITE" id="PS50994"/>
    </source>
</evidence>
<keyword evidence="4" id="KW-0255">Endonuclease</keyword>
<dbReference type="EMBL" id="CANTFK010000785">
    <property type="protein sequence ID" value="CAI5727318.1"/>
    <property type="molecule type" value="Genomic_DNA"/>
</dbReference>
<proteinExistence type="predicted"/>
<dbReference type="GO" id="GO:0016787">
    <property type="term" value="F:hydrolase activity"/>
    <property type="evidence" value="ECO:0007669"/>
    <property type="project" value="UniProtKB-KW"/>
</dbReference>
<dbReference type="Gene3D" id="1.10.340.70">
    <property type="match status" value="1"/>
</dbReference>
<name>A0AAV0TX78_9STRA</name>
<evidence type="ECO:0000313" key="8">
    <source>
        <dbReference type="EMBL" id="CAI5727318.1"/>
    </source>
</evidence>
<dbReference type="GO" id="GO:0015074">
    <property type="term" value="P:DNA integration"/>
    <property type="evidence" value="ECO:0007669"/>
    <property type="project" value="InterPro"/>
</dbReference>
<keyword evidence="3" id="KW-0540">Nuclease</keyword>
<evidence type="ECO:0000256" key="2">
    <source>
        <dbReference type="ARBA" id="ARBA00022695"/>
    </source>
</evidence>
<dbReference type="PANTHER" id="PTHR37984">
    <property type="entry name" value="PROTEIN CBG26694"/>
    <property type="match status" value="1"/>
</dbReference>
<evidence type="ECO:0000256" key="5">
    <source>
        <dbReference type="ARBA" id="ARBA00022801"/>
    </source>
</evidence>
<dbReference type="Gene3D" id="3.30.420.10">
    <property type="entry name" value="Ribonuclease H-like superfamily/Ribonuclease H"/>
    <property type="match status" value="1"/>
</dbReference>
<evidence type="ECO:0000313" key="9">
    <source>
        <dbReference type="Proteomes" id="UP001159659"/>
    </source>
</evidence>
<dbReference type="GO" id="GO:0004519">
    <property type="term" value="F:endonuclease activity"/>
    <property type="evidence" value="ECO:0007669"/>
    <property type="project" value="UniProtKB-KW"/>
</dbReference>
<keyword evidence="2" id="KW-0548">Nucleotidyltransferase</keyword>
<dbReference type="Proteomes" id="UP001159659">
    <property type="component" value="Unassembled WGS sequence"/>
</dbReference>
<dbReference type="InterPro" id="IPR050951">
    <property type="entry name" value="Retrovirus_Pol_polyprotein"/>
</dbReference>
<dbReference type="InterPro" id="IPR043502">
    <property type="entry name" value="DNA/RNA_pol_sf"/>
</dbReference>
<dbReference type="InterPro" id="IPR036397">
    <property type="entry name" value="RNaseH_sf"/>
</dbReference>
<evidence type="ECO:0000256" key="1">
    <source>
        <dbReference type="ARBA" id="ARBA00022679"/>
    </source>
</evidence>
<evidence type="ECO:0000256" key="3">
    <source>
        <dbReference type="ARBA" id="ARBA00022722"/>
    </source>
</evidence>
<dbReference type="InterPro" id="IPR012337">
    <property type="entry name" value="RNaseH-like_sf"/>
</dbReference>
<organism evidence="8 9">
    <name type="scientific">Peronospora farinosa</name>
    <dbReference type="NCBI Taxonomy" id="134698"/>
    <lineage>
        <taxon>Eukaryota</taxon>
        <taxon>Sar</taxon>
        <taxon>Stramenopiles</taxon>
        <taxon>Oomycota</taxon>
        <taxon>Peronosporomycetes</taxon>
        <taxon>Peronosporales</taxon>
        <taxon>Peronosporaceae</taxon>
        <taxon>Peronospora</taxon>
    </lineage>
</organism>
<dbReference type="Pfam" id="PF17921">
    <property type="entry name" value="Integrase_H2C2"/>
    <property type="match status" value="1"/>
</dbReference>
<dbReference type="SUPFAM" id="SSF56672">
    <property type="entry name" value="DNA/RNA polymerases"/>
    <property type="match status" value="1"/>
</dbReference>